<dbReference type="GeneID" id="92031466"/>
<name>A0ABR1M9N8_9PEZI</name>
<comment type="caution">
    <text evidence="2">The sequence shown here is derived from an EMBL/GenBank/DDBJ whole genome shotgun (WGS) entry which is preliminary data.</text>
</comment>
<dbReference type="RefSeq" id="XP_066659259.1">
    <property type="nucleotide sequence ID" value="XM_066798560.1"/>
</dbReference>
<protein>
    <submittedName>
        <fullName evidence="2">Uncharacterized protein</fullName>
    </submittedName>
</protein>
<dbReference type="EMBL" id="JBBPEH010000001">
    <property type="protein sequence ID" value="KAK7544024.1"/>
    <property type="molecule type" value="Genomic_DNA"/>
</dbReference>
<evidence type="ECO:0000313" key="2">
    <source>
        <dbReference type="EMBL" id="KAK7544024.1"/>
    </source>
</evidence>
<evidence type="ECO:0000256" key="1">
    <source>
        <dbReference type="SAM" id="Phobius"/>
    </source>
</evidence>
<keyword evidence="1" id="KW-1133">Transmembrane helix</keyword>
<keyword evidence="1" id="KW-0812">Transmembrane</keyword>
<keyword evidence="3" id="KW-1185">Reference proteome</keyword>
<keyword evidence="1" id="KW-0472">Membrane</keyword>
<dbReference type="Proteomes" id="UP001360953">
    <property type="component" value="Unassembled WGS sequence"/>
</dbReference>
<evidence type="ECO:0000313" key="3">
    <source>
        <dbReference type="Proteomes" id="UP001360953"/>
    </source>
</evidence>
<accession>A0ABR1M9N8</accession>
<gene>
    <name evidence="2" type="ORF">J3D65DRAFT_608256</name>
</gene>
<reference evidence="2 3" key="1">
    <citation type="submission" date="2024-04" db="EMBL/GenBank/DDBJ databases">
        <title>Phyllosticta paracitricarpa is synonymous to the EU quarantine fungus P. citricarpa based on phylogenomic analyses.</title>
        <authorList>
            <consortium name="Lawrence Berkeley National Laboratory"/>
            <person name="Van ingen-buijs V.A."/>
            <person name="Van westerhoven A.C."/>
            <person name="Haridas S."/>
            <person name="Skiadas P."/>
            <person name="Martin F."/>
            <person name="Groenewald J.Z."/>
            <person name="Crous P.W."/>
            <person name="Seidl M.F."/>
        </authorList>
    </citation>
    <scope>NUCLEOTIDE SEQUENCE [LARGE SCALE GENOMIC DNA]</scope>
    <source>
        <strain evidence="2 3">CPC 17464</strain>
    </source>
</reference>
<proteinExistence type="predicted"/>
<sequence length="88" mass="9977">MRYPCNCFCPFFLSFLSLLPFPFFRRCLGFPIAASAYLLVWYAMVALVARIKIYGFFFVFVYLGSLMMSRAACASSSTSFVVSWATMG</sequence>
<organism evidence="2 3">
    <name type="scientific">Phyllosticta citribraziliensis</name>
    <dbReference type="NCBI Taxonomy" id="989973"/>
    <lineage>
        <taxon>Eukaryota</taxon>
        <taxon>Fungi</taxon>
        <taxon>Dikarya</taxon>
        <taxon>Ascomycota</taxon>
        <taxon>Pezizomycotina</taxon>
        <taxon>Dothideomycetes</taxon>
        <taxon>Dothideomycetes incertae sedis</taxon>
        <taxon>Botryosphaeriales</taxon>
        <taxon>Phyllostictaceae</taxon>
        <taxon>Phyllosticta</taxon>
    </lineage>
</organism>
<feature type="transmembrane region" description="Helical" evidence="1">
    <location>
        <begin position="39"/>
        <end position="63"/>
    </location>
</feature>